<sequence>MKKINIIIFLTFVLLVACGYEESLSISNNLTEIRIIDLENEENVVSVKDEDIKAIKEAFETAEGHVGTLDIREPDYKAEFIYKESTDVFQLWFPTDTNTVLIVEDGNEELYFESNHETLKRYLEALRELKKS</sequence>
<dbReference type="HOGENOM" id="CLU_1912891_0_0_9"/>
<dbReference type="RefSeq" id="WP_012961306.1">
    <property type="nucleotide sequence ID" value="NC_013793.1"/>
</dbReference>
<dbReference type="Proteomes" id="UP000001544">
    <property type="component" value="Plasmid pBpOF4-02"/>
</dbReference>
<reference evidence="2 3" key="1">
    <citation type="journal article" date="2011" name="Environ. Microbiol.">
        <title>Genome of alkaliphilic Bacillus pseudofirmus OF4 reveals adaptations that support the ability to grow in an external pH range from 7.5 to 11.4.</title>
        <authorList>
            <person name="Janto B."/>
            <person name="Ahmed A."/>
            <person name="Ito M."/>
            <person name="Liu J."/>
            <person name="Hicks D.B."/>
            <person name="Pagni S."/>
            <person name="Fackelmayer O.J."/>
            <person name="Smith T.A."/>
            <person name="Earl J."/>
            <person name="Elbourne L.D."/>
            <person name="Hassan K."/>
            <person name="Paulsen I.T."/>
            <person name="Kolsto A.B."/>
            <person name="Tourasse N.J."/>
            <person name="Ehrlich G.D."/>
            <person name="Boissy R."/>
            <person name="Ivey D.M."/>
            <person name="Li G."/>
            <person name="Xue Y."/>
            <person name="Ma Y."/>
            <person name="Hu F.Z."/>
            <person name="Krulwich T.A."/>
        </authorList>
    </citation>
    <scope>NUCLEOTIDE SEQUENCE [LARGE SCALE GENOMIC DNA]</scope>
    <source>
        <strain evidence="3">ATCC BAA-2126 / JCM 17055 / OF4</strain>
    </source>
</reference>
<dbReference type="AlphaFoldDB" id="D3G228"/>
<gene>
    <name evidence="2" type="ordered locus">BpOF4_22044</name>
</gene>
<dbReference type="Pfam" id="PF26353">
    <property type="entry name" value="YhfM"/>
    <property type="match status" value="1"/>
</dbReference>
<keyword evidence="2" id="KW-0614">Plasmid</keyword>
<name>D3G228_ALKPO</name>
<evidence type="ECO:0000259" key="1">
    <source>
        <dbReference type="Pfam" id="PF26353"/>
    </source>
</evidence>
<geneLocation type="plasmid" evidence="2 3">
    <name>pBpOF4-02</name>
</geneLocation>
<protein>
    <recommendedName>
        <fullName evidence="1">YhfM-like domain-containing protein</fullName>
    </recommendedName>
</protein>
<organism evidence="2 3">
    <name type="scientific">Alkalihalophilus pseudofirmus (strain ATCC BAA-2126 / JCM 17055 / OF4)</name>
    <name type="common">Bacillus pseudofirmus</name>
    <dbReference type="NCBI Taxonomy" id="398511"/>
    <lineage>
        <taxon>Bacteria</taxon>
        <taxon>Bacillati</taxon>
        <taxon>Bacillota</taxon>
        <taxon>Bacilli</taxon>
        <taxon>Bacillales</taxon>
        <taxon>Bacillaceae</taxon>
        <taxon>Alkalihalophilus</taxon>
    </lineage>
</organism>
<evidence type="ECO:0000313" key="2">
    <source>
        <dbReference type="EMBL" id="ADC52404.1"/>
    </source>
</evidence>
<accession>D3G228</accession>
<dbReference type="InterPro" id="IPR058780">
    <property type="entry name" value="YhfM-like_dom"/>
</dbReference>
<dbReference type="EMBL" id="CP001880">
    <property type="protein sequence ID" value="ADC52404.1"/>
    <property type="molecule type" value="Genomic_DNA"/>
</dbReference>
<evidence type="ECO:0000313" key="3">
    <source>
        <dbReference type="Proteomes" id="UP000001544"/>
    </source>
</evidence>
<dbReference type="KEGG" id="bpf:BpOF4_22044"/>
<dbReference type="PROSITE" id="PS51257">
    <property type="entry name" value="PROKAR_LIPOPROTEIN"/>
    <property type="match status" value="1"/>
</dbReference>
<feature type="domain" description="YhfM-like" evidence="1">
    <location>
        <begin position="31"/>
        <end position="114"/>
    </location>
</feature>
<proteinExistence type="predicted"/>
<keyword evidence="3" id="KW-1185">Reference proteome</keyword>